<dbReference type="PANTHER" id="PTHR48007">
    <property type="entry name" value="LEUCINE-RICH REPEAT RECEPTOR-LIKE PROTEIN KINASE PXC1"/>
    <property type="match status" value="1"/>
</dbReference>
<evidence type="ECO:0000256" key="2">
    <source>
        <dbReference type="ARBA" id="ARBA00022614"/>
    </source>
</evidence>
<feature type="region of interest" description="Disordered" evidence="11">
    <location>
        <begin position="311"/>
        <end position="346"/>
    </location>
</feature>
<evidence type="ECO:0000256" key="1">
    <source>
        <dbReference type="ARBA" id="ARBA00004370"/>
    </source>
</evidence>
<keyword evidence="5 10" id="KW-0547">Nucleotide-binding</keyword>
<dbReference type="Pfam" id="PF00560">
    <property type="entry name" value="LRR_1"/>
    <property type="match status" value="1"/>
</dbReference>
<dbReference type="InterPro" id="IPR020094">
    <property type="entry name" value="TruA/RsuA/RluB/E/F_N"/>
</dbReference>
<feature type="domain" description="Protein kinase" evidence="12">
    <location>
        <begin position="789"/>
        <end position="1043"/>
    </location>
</feature>
<name>A0A803P5G9_CANSA</name>
<feature type="region of interest" description="Disordered" evidence="11">
    <location>
        <begin position="708"/>
        <end position="761"/>
    </location>
</feature>
<dbReference type="InterPro" id="IPR020103">
    <property type="entry name" value="PsdUridine_synth_cat_dom_sf"/>
</dbReference>
<dbReference type="GO" id="GO:0005524">
    <property type="term" value="F:ATP binding"/>
    <property type="evidence" value="ECO:0007669"/>
    <property type="project" value="UniProtKB-UniRule"/>
</dbReference>
<accession>A0A803P5G9</accession>
<evidence type="ECO:0000256" key="11">
    <source>
        <dbReference type="SAM" id="MobiDB-lite"/>
    </source>
</evidence>
<dbReference type="Pfam" id="PF08263">
    <property type="entry name" value="LRRNT_2"/>
    <property type="match status" value="1"/>
</dbReference>
<dbReference type="InterPro" id="IPR017441">
    <property type="entry name" value="Protein_kinase_ATP_BS"/>
</dbReference>
<dbReference type="EMBL" id="UZAU01000246">
    <property type="status" value="NOT_ANNOTATED_CDS"/>
    <property type="molecule type" value="Genomic_DNA"/>
</dbReference>
<keyword evidence="4" id="KW-0677">Repeat</keyword>
<dbReference type="GO" id="GO:0004672">
    <property type="term" value="F:protein kinase activity"/>
    <property type="evidence" value="ECO:0007669"/>
    <property type="project" value="InterPro"/>
</dbReference>
<keyword evidence="8" id="KW-0472">Membrane</keyword>
<dbReference type="FunFam" id="3.30.70.660:FF:000019">
    <property type="entry name" value="tRNA pseudouridine synthase"/>
    <property type="match status" value="1"/>
</dbReference>
<organism evidence="13 14">
    <name type="scientific">Cannabis sativa</name>
    <name type="common">Hemp</name>
    <name type="synonym">Marijuana</name>
    <dbReference type="NCBI Taxonomy" id="3483"/>
    <lineage>
        <taxon>Eukaryota</taxon>
        <taxon>Viridiplantae</taxon>
        <taxon>Streptophyta</taxon>
        <taxon>Embryophyta</taxon>
        <taxon>Tracheophyta</taxon>
        <taxon>Spermatophyta</taxon>
        <taxon>Magnoliopsida</taxon>
        <taxon>eudicotyledons</taxon>
        <taxon>Gunneridae</taxon>
        <taxon>Pentapetalae</taxon>
        <taxon>rosids</taxon>
        <taxon>fabids</taxon>
        <taxon>Rosales</taxon>
        <taxon>Cannabaceae</taxon>
        <taxon>Cannabis</taxon>
    </lineage>
</organism>
<evidence type="ECO:0000256" key="9">
    <source>
        <dbReference type="ARBA" id="ARBA00023235"/>
    </source>
</evidence>
<keyword evidence="3" id="KW-0812">Transmembrane</keyword>
<protein>
    <recommendedName>
        <fullName evidence="12">Protein kinase domain-containing protein</fullName>
    </recommendedName>
</protein>
<dbReference type="EnsemblPlants" id="evm.model.03.149">
    <property type="protein sequence ID" value="cds.evm.model.03.149"/>
    <property type="gene ID" value="evm.TU.03.149"/>
</dbReference>
<evidence type="ECO:0000256" key="7">
    <source>
        <dbReference type="ARBA" id="ARBA00022989"/>
    </source>
</evidence>
<dbReference type="PANTHER" id="PTHR48007:SF64">
    <property type="entry name" value="POLLEN RECEPTOR-LIKE KINASE 1"/>
    <property type="match status" value="1"/>
</dbReference>
<dbReference type="GO" id="GO:0016020">
    <property type="term" value="C:membrane"/>
    <property type="evidence" value="ECO:0007669"/>
    <property type="project" value="UniProtKB-SubCell"/>
</dbReference>
<dbReference type="SUPFAM" id="SSF55120">
    <property type="entry name" value="Pseudouridine synthase"/>
    <property type="match status" value="1"/>
</dbReference>
<reference evidence="13" key="2">
    <citation type="submission" date="2021-03" db="UniProtKB">
        <authorList>
            <consortium name="EnsemblPlants"/>
        </authorList>
    </citation>
    <scope>IDENTIFICATION</scope>
</reference>
<dbReference type="InterPro" id="IPR046959">
    <property type="entry name" value="PRK1-6/SRF4-like"/>
</dbReference>
<dbReference type="GO" id="GO:0009982">
    <property type="term" value="F:pseudouridine synthase activity"/>
    <property type="evidence" value="ECO:0007669"/>
    <property type="project" value="InterPro"/>
</dbReference>
<sequence>MSFQPSRFRTVESVTIEQSITTMFQSSNHKLWNLSPHSQKRPLFISKSQAHHHQNPELKLNPNLMVSPKQLIRKFKMELKPPKKEYAHYDHTDPCRFLRWNARESHEFMYNRPWNQVLDFYSQLVNGTVSLSVLFGTQKCDVVDDGIDAEIPDFSNKTELERVLLDKKSSRWARVTFKVDVAYHGASFDGWQKQPGLNTVQGLVEKSIGNFIDEDKAQLLRDKSLPVEGCVTVAGRTDKGVTALQQVCSFYTWRKDNKCKDIEDAINSMAPGKLKVKSVSEVSRAFHPNFSAKWRRYLYIFPLSNEDESQLSNGNGEIVEDHGSNENCSDGAGNDENEELESGKKPHTFSVNRVNQLLQQLEGKLLSYRMFARDTKASRNEGPPTECFLYHARATETRLPSSDCTEGTRVMCIELVANRFLRKMVRVLVATSIREAAAGAEEDALIKLMDATCRRATAPPAPPDGLSLVDVGLMFFLHFFFLVVFAYSEIDPLLTFKESLHLDNNSKFLATWSASTAPCSGRDANWEGILCSQHGNVWGLKLENMGLKGVIDVNALKQLVDLRTISFMNNGFDGPMPNLGELSALKSVYLSNNHFFGEIDSVMFSKMLSLKKADLSNNHFVGVIPSGLTLLPKLVLLRLEGNHFQGQIPLFPNIKWASFNVSNNELSGEIPPTLSNLDPSSFQVVVIALAAIVLVIIILSRRSNSISRREPATSIEAPPSPAPISVQVKAGPSNSLNACVEDQAGGDELPQSSSPLGSSASSKKKVADKFKVTFVRDDREKFDMQDLLRASAEMLGGGQFGSAYKAALLSGPVMVVKRFKQMNNVGREEFQQHMRRLGRLRHPNLLPLVAYYYNKDEKLLLFDYIDNTTTLAFHLQVDHRPLDWKTRLKIVKGIARGILHLHNELPSLISSHGHLNTSNILLKEDFEPILCDYGLIPLMNQEDAHQLMSAYKSPEYLQHGRITKKTDVWSLGILILQIVTGREEVEELVKSSNIPPDELVIEKHEGWEEEEMVKLLKIGMKCCTGDLEKRLDIKEASEKIEELKEVVSTSSDHQNHHEITTTSARNSTAMHDLNDEDFYSSCASDVDMRSSRAMSDEFININFKG</sequence>
<evidence type="ECO:0000259" key="12">
    <source>
        <dbReference type="PROSITE" id="PS50011"/>
    </source>
</evidence>
<feature type="binding site" evidence="10">
    <location>
        <position position="817"/>
    </location>
    <ligand>
        <name>ATP</name>
        <dbReference type="ChEBI" id="CHEBI:30616"/>
    </ligand>
</feature>
<dbReference type="Gene3D" id="3.80.10.10">
    <property type="entry name" value="Ribonuclease Inhibitor"/>
    <property type="match status" value="1"/>
</dbReference>
<dbReference type="Pfam" id="PF01416">
    <property type="entry name" value="PseudoU_synth_1"/>
    <property type="match status" value="1"/>
</dbReference>
<dbReference type="FunFam" id="3.30.200.20:FF:000307">
    <property type="entry name" value="pollen receptor-like kinase 1"/>
    <property type="match status" value="1"/>
</dbReference>
<feature type="compositionally biased region" description="Low complexity" evidence="11">
    <location>
        <begin position="708"/>
        <end position="717"/>
    </location>
</feature>
<proteinExistence type="predicted"/>
<dbReference type="InterPro" id="IPR020097">
    <property type="entry name" value="PsdUridine_synth_TruA_a/b_dom"/>
</dbReference>
<dbReference type="InterPro" id="IPR020095">
    <property type="entry name" value="PsdUridine_synth_TruA_C"/>
</dbReference>
<feature type="region of interest" description="Disordered" evidence="11">
    <location>
        <begin position="1046"/>
        <end position="1068"/>
    </location>
</feature>
<dbReference type="PROSITE" id="PS50011">
    <property type="entry name" value="PROTEIN_KINASE_DOM"/>
    <property type="match status" value="1"/>
</dbReference>
<reference evidence="13" key="1">
    <citation type="submission" date="2018-11" db="EMBL/GenBank/DDBJ databases">
        <authorList>
            <person name="Grassa J C."/>
        </authorList>
    </citation>
    <scope>NUCLEOTIDE SEQUENCE [LARGE SCALE GENOMIC DNA]</scope>
</reference>
<dbReference type="Gene3D" id="3.30.70.660">
    <property type="entry name" value="Pseudouridine synthase I, catalytic domain, C-terminal subdomain"/>
    <property type="match status" value="1"/>
</dbReference>
<dbReference type="InterPro" id="IPR013210">
    <property type="entry name" value="LRR_N_plant-typ"/>
</dbReference>
<keyword evidence="7" id="KW-1133">Transmembrane helix</keyword>
<dbReference type="InterPro" id="IPR032675">
    <property type="entry name" value="LRR_dom_sf"/>
</dbReference>
<keyword evidence="6 10" id="KW-0067">ATP-binding</keyword>
<dbReference type="Gene3D" id="3.30.200.20">
    <property type="entry name" value="Phosphorylase Kinase, domain 1"/>
    <property type="match status" value="1"/>
</dbReference>
<dbReference type="AlphaFoldDB" id="A0A803P5G9"/>
<evidence type="ECO:0000313" key="14">
    <source>
        <dbReference type="Proteomes" id="UP000596661"/>
    </source>
</evidence>
<dbReference type="Pfam" id="PF00069">
    <property type="entry name" value="Pkinase"/>
    <property type="match status" value="1"/>
</dbReference>
<dbReference type="PROSITE" id="PS00107">
    <property type="entry name" value="PROTEIN_KINASE_ATP"/>
    <property type="match status" value="1"/>
</dbReference>
<evidence type="ECO:0000256" key="5">
    <source>
        <dbReference type="ARBA" id="ARBA00022741"/>
    </source>
</evidence>
<dbReference type="Proteomes" id="UP000596661">
    <property type="component" value="Chromosome 3"/>
</dbReference>
<evidence type="ECO:0000256" key="3">
    <source>
        <dbReference type="ARBA" id="ARBA00022692"/>
    </source>
</evidence>
<dbReference type="InterPro" id="IPR001611">
    <property type="entry name" value="Leu-rich_rpt"/>
</dbReference>
<evidence type="ECO:0000313" key="13">
    <source>
        <dbReference type="EnsemblPlants" id="cds.evm.model.03.149"/>
    </source>
</evidence>
<keyword evidence="14" id="KW-1185">Reference proteome</keyword>
<keyword evidence="9" id="KW-0413">Isomerase</keyword>
<dbReference type="GO" id="GO:0001522">
    <property type="term" value="P:pseudouridine synthesis"/>
    <property type="evidence" value="ECO:0007669"/>
    <property type="project" value="InterPro"/>
</dbReference>
<comment type="subcellular location">
    <subcellularLocation>
        <location evidence="1">Membrane</location>
    </subcellularLocation>
</comment>
<evidence type="ECO:0000256" key="10">
    <source>
        <dbReference type="PROSITE-ProRule" id="PRU10141"/>
    </source>
</evidence>
<dbReference type="Pfam" id="PF13855">
    <property type="entry name" value="LRR_8"/>
    <property type="match status" value="1"/>
</dbReference>
<dbReference type="InterPro" id="IPR011009">
    <property type="entry name" value="Kinase-like_dom_sf"/>
</dbReference>
<feature type="compositionally biased region" description="Low complexity" evidence="11">
    <location>
        <begin position="752"/>
        <end position="761"/>
    </location>
</feature>
<dbReference type="Gene3D" id="3.30.70.580">
    <property type="entry name" value="Pseudouridine synthase I, catalytic domain, N-terminal subdomain"/>
    <property type="match status" value="1"/>
</dbReference>
<dbReference type="SUPFAM" id="SSF56112">
    <property type="entry name" value="Protein kinase-like (PK-like)"/>
    <property type="match status" value="1"/>
</dbReference>
<evidence type="ECO:0000256" key="4">
    <source>
        <dbReference type="ARBA" id="ARBA00022737"/>
    </source>
</evidence>
<evidence type="ECO:0000256" key="8">
    <source>
        <dbReference type="ARBA" id="ARBA00023136"/>
    </source>
</evidence>
<dbReference type="Gene3D" id="1.10.510.10">
    <property type="entry name" value="Transferase(Phosphotransferase) domain 1"/>
    <property type="match status" value="1"/>
</dbReference>
<evidence type="ECO:0000256" key="6">
    <source>
        <dbReference type="ARBA" id="ARBA00022840"/>
    </source>
</evidence>
<dbReference type="InterPro" id="IPR000719">
    <property type="entry name" value="Prot_kinase_dom"/>
</dbReference>
<keyword evidence="2" id="KW-0433">Leucine-rich repeat</keyword>
<dbReference type="GO" id="GO:0003723">
    <property type="term" value="F:RNA binding"/>
    <property type="evidence" value="ECO:0007669"/>
    <property type="project" value="InterPro"/>
</dbReference>
<dbReference type="Gramene" id="evm.model.03.149">
    <property type="protein sequence ID" value="cds.evm.model.03.149"/>
    <property type="gene ID" value="evm.TU.03.149"/>
</dbReference>
<dbReference type="SUPFAM" id="SSF52058">
    <property type="entry name" value="L domain-like"/>
    <property type="match status" value="1"/>
</dbReference>